<comment type="caution">
    <text evidence="3">The sequence shown here is derived from an EMBL/GenBank/DDBJ whole genome shotgun (WGS) entry which is preliminary data.</text>
</comment>
<dbReference type="AlphaFoldDB" id="A0AAD9K361"/>
<protein>
    <submittedName>
        <fullName evidence="3">Uncharacterized protein</fullName>
    </submittedName>
</protein>
<accession>A0AAD9K361</accession>
<feature type="signal peptide" evidence="2">
    <location>
        <begin position="1"/>
        <end position="35"/>
    </location>
</feature>
<sequence length="154" mass="16101">MAAFGDAPRWLKLALIFSALCLLLILAAVNSPGWADDPGVGCGGRVSCGRQWYTGTEGCEFTIASGRGSAVFSHAFVLVVCCVWLDELPHRKAILACIIAFSFVGGLVTVIGVIIYGVNTVGSPYAILLTVLSGTCALLCCTFSILHAVTMTTP</sequence>
<feature type="chain" id="PRO_5042289497" evidence="2">
    <location>
        <begin position="36"/>
        <end position="154"/>
    </location>
</feature>
<evidence type="ECO:0000313" key="3">
    <source>
        <dbReference type="EMBL" id="KAK2164088.1"/>
    </source>
</evidence>
<organism evidence="3 4">
    <name type="scientific">Ridgeia piscesae</name>
    <name type="common">Tubeworm</name>
    <dbReference type="NCBI Taxonomy" id="27915"/>
    <lineage>
        <taxon>Eukaryota</taxon>
        <taxon>Metazoa</taxon>
        <taxon>Spiralia</taxon>
        <taxon>Lophotrochozoa</taxon>
        <taxon>Annelida</taxon>
        <taxon>Polychaeta</taxon>
        <taxon>Sedentaria</taxon>
        <taxon>Canalipalpata</taxon>
        <taxon>Sabellida</taxon>
        <taxon>Siboglinidae</taxon>
        <taxon>Ridgeia</taxon>
    </lineage>
</organism>
<feature type="transmembrane region" description="Helical" evidence="1">
    <location>
        <begin position="124"/>
        <end position="149"/>
    </location>
</feature>
<evidence type="ECO:0000313" key="4">
    <source>
        <dbReference type="Proteomes" id="UP001209878"/>
    </source>
</evidence>
<keyword evidence="4" id="KW-1185">Reference proteome</keyword>
<dbReference type="EMBL" id="JAODUO010001432">
    <property type="protein sequence ID" value="KAK2164088.1"/>
    <property type="molecule type" value="Genomic_DNA"/>
</dbReference>
<feature type="transmembrane region" description="Helical" evidence="1">
    <location>
        <begin position="70"/>
        <end position="86"/>
    </location>
</feature>
<keyword evidence="2" id="KW-0732">Signal</keyword>
<keyword evidence="1" id="KW-0472">Membrane</keyword>
<keyword evidence="1" id="KW-1133">Transmembrane helix</keyword>
<evidence type="ECO:0000256" key="1">
    <source>
        <dbReference type="SAM" id="Phobius"/>
    </source>
</evidence>
<feature type="transmembrane region" description="Helical" evidence="1">
    <location>
        <begin position="93"/>
        <end position="118"/>
    </location>
</feature>
<name>A0AAD9K361_RIDPI</name>
<evidence type="ECO:0000256" key="2">
    <source>
        <dbReference type="SAM" id="SignalP"/>
    </source>
</evidence>
<keyword evidence="1" id="KW-0812">Transmembrane</keyword>
<dbReference type="Proteomes" id="UP001209878">
    <property type="component" value="Unassembled WGS sequence"/>
</dbReference>
<proteinExistence type="predicted"/>
<gene>
    <name evidence="3" type="ORF">NP493_1431g00016</name>
</gene>
<reference evidence="3" key="1">
    <citation type="journal article" date="2023" name="Mol. Biol. Evol.">
        <title>Third-Generation Sequencing Reveals the Adaptive Role of the Epigenome in Three Deep-Sea Polychaetes.</title>
        <authorList>
            <person name="Perez M."/>
            <person name="Aroh O."/>
            <person name="Sun Y."/>
            <person name="Lan Y."/>
            <person name="Juniper S.K."/>
            <person name="Young C.R."/>
            <person name="Angers B."/>
            <person name="Qian P.Y."/>
        </authorList>
    </citation>
    <scope>NUCLEOTIDE SEQUENCE</scope>
    <source>
        <strain evidence="3">R07B-5</strain>
    </source>
</reference>